<dbReference type="InterPro" id="IPR019148">
    <property type="entry name" value="Nuclear_protein_DGCR14_ESS-2"/>
</dbReference>
<dbReference type="AlphaFoldDB" id="W6ZXR6"/>
<protein>
    <recommendedName>
        <fullName evidence="7">ES2 protein</fullName>
    </recommendedName>
</protein>
<name>W6ZXR6_9APIC</name>
<gene>
    <name evidence="5" type="ORF">C922_04073</name>
</gene>
<organism evidence="5 6">
    <name type="scientific">Plasmodium inui San Antonio 1</name>
    <dbReference type="NCBI Taxonomy" id="1237626"/>
    <lineage>
        <taxon>Eukaryota</taxon>
        <taxon>Sar</taxon>
        <taxon>Alveolata</taxon>
        <taxon>Apicomplexa</taxon>
        <taxon>Aconoidasida</taxon>
        <taxon>Haemosporida</taxon>
        <taxon>Plasmodiidae</taxon>
        <taxon>Plasmodium</taxon>
        <taxon>Plasmodium (Plasmodium)</taxon>
    </lineage>
</organism>
<dbReference type="PANTHER" id="PTHR12940:SF0">
    <property type="entry name" value="SPLICING FACTOR ESS-2 HOMOLOG"/>
    <property type="match status" value="1"/>
</dbReference>
<proteinExistence type="inferred from homology"/>
<dbReference type="GO" id="GO:0071013">
    <property type="term" value="C:catalytic step 2 spliceosome"/>
    <property type="evidence" value="ECO:0007669"/>
    <property type="project" value="TreeGrafter"/>
</dbReference>
<evidence type="ECO:0000256" key="2">
    <source>
        <dbReference type="ARBA" id="ARBA00009072"/>
    </source>
</evidence>
<feature type="region of interest" description="Disordered" evidence="4">
    <location>
        <begin position="433"/>
        <end position="469"/>
    </location>
</feature>
<dbReference type="RefSeq" id="XP_008817880.1">
    <property type="nucleotide sequence ID" value="XM_008819658.1"/>
</dbReference>
<comment type="similarity">
    <text evidence="2">Belongs to the ESS2 family.</text>
</comment>
<reference evidence="5 6" key="1">
    <citation type="submission" date="2013-02" db="EMBL/GenBank/DDBJ databases">
        <title>The Genome Sequence of Plasmodium inui San Antonio 1.</title>
        <authorList>
            <consortium name="The Broad Institute Genome Sequencing Platform"/>
            <consortium name="The Broad Institute Genome Sequencing Center for Infectious Disease"/>
            <person name="Neafsey D."/>
            <person name="Cheeseman I."/>
            <person name="Volkman S."/>
            <person name="Adams J."/>
            <person name="Walker B."/>
            <person name="Young S.K."/>
            <person name="Zeng Q."/>
            <person name="Gargeya S."/>
            <person name="Fitzgerald M."/>
            <person name="Haas B."/>
            <person name="Abouelleil A."/>
            <person name="Alvarado L."/>
            <person name="Arachchi H.M."/>
            <person name="Berlin A.M."/>
            <person name="Chapman S.B."/>
            <person name="Dewar J."/>
            <person name="Goldberg J."/>
            <person name="Griggs A."/>
            <person name="Gujja S."/>
            <person name="Hansen M."/>
            <person name="Howarth C."/>
            <person name="Imamovic A."/>
            <person name="Larimer J."/>
            <person name="McCowan C."/>
            <person name="Murphy C."/>
            <person name="Neiman D."/>
            <person name="Pearson M."/>
            <person name="Priest M."/>
            <person name="Roberts A."/>
            <person name="Saif S."/>
            <person name="Shea T."/>
            <person name="Sisk P."/>
            <person name="Sykes S."/>
            <person name="Wortman J."/>
            <person name="Nusbaum C."/>
            <person name="Birren B."/>
        </authorList>
    </citation>
    <scope>NUCLEOTIDE SEQUENCE [LARGE SCALE GENOMIC DNA]</scope>
    <source>
        <strain evidence="5 6">San Antonio 1</strain>
    </source>
</reference>
<dbReference type="PANTHER" id="PTHR12940">
    <property type="entry name" value="ES-2 PROTEIN - RELATED"/>
    <property type="match status" value="1"/>
</dbReference>
<dbReference type="OrthoDB" id="19679at2759"/>
<dbReference type="GeneID" id="20039347"/>
<dbReference type="Proteomes" id="UP000030640">
    <property type="component" value="Unassembled WGS sequence"/>
</dbReference>
<evidence type="ECO:0000256" key="3">
    <source>
        <dbReference type="ARBA" id="ARBA00023242"/>
    </source>
</evidence>
<sequence length="556" mass="64356">MDPSEKSPRGKSPPLEGEHSAEEENKILPMDQNEYKIVSQKGKKKRKEKKKKQSGDEDAIQKYGEEKIALFENNEIVEYDAKNFRTGKDNHIVLLEEDYLNVLEFLIEKKFFPDLHKYKDDGAISEKTQKDAHDFTPDGRSTMFSNYQGYSPEQGTTVEVDHAGRRGSRKMGSPISPSGNPDGGFYSCPEEHNNLEMLYPTDQCSERNVDPFEEGRNDKALCLQEKNYKLVTLANGKKHKIDLNINLSDFQKKYTSEDNKSFEYLLRSMKNKNVDRNMYSLMKRKEHNKKVDYIEECTRKGINCHQINTNRSENELSSMMFSSSLKVSLMDNSAESKLQICPDNTRFSEEYNEDMKRQIKQCAQNRQLKMMEKMKEDKEEQMVQQGKFNLLERNNSYEYMRTPLILAGKGVDKSPIITWGVIASSPKLVESEDECSLDGSSGDNSDNPCNSSRVRRRTGEENDEADFNPNEEFNLQQINHRELISEKLQSNMKDIKYSKEALKRKNLSLLIQRNCSSRMSITSYRNSVLSRYSRKRLSELAMKSSLASQILKKKKR</sequence>
<feature type="compositionally biased region" description="Low complexity" evidence="4">
    <location>
        <begin position="437"/>
        <end position="452"/>
    </location>
</feature>
<evidence type="ECO:0000313" key="6">
    <source>
        <dbReference type="Proteomes" id="UP000030640"/>
    </source>
</evidence>
<dbReference type="EMBL" id="KI965478">
    <property type="protein sequence ID" value="EUD65567.1"/>
    <property type="molecule type" value="Genomic_DNA"/>
</dbReference>
<evidence type="ECO:0000256" key="1">
    <source>
        <dbReference type="ARBA" id="ARBA00004123"/>
    </source>
</evidence>
<evidence type="ECO:0000256" key="4">
    <source>
        <dbReference type="SAM" id="MobiDB-lite"/>
    </source>
</evidence>
<evidence type="ECO:0008006" key="7">
    <source>
        <dbReference type="Google" id="ProtNLM"/>
    </source>
</evidence>
<accession>W6ZXR6</accession>
<dbReference type="VEuPathDB" id="PlasmoDB:C922_04073"/>
<comment type="subcellular location">
    <subcellularLocation>
        <location evidence="1">Nucleus</location>
    </subcellularLocation>
</comment>
<evidence type="ECO:0000313" key="5">
    <source>
        <dbReference type="EMBL" id="EUD65567.1"/>
    </source>
</evidence>
<feature type="compositionally biased region" description="Basic residues" evidence="4">
    <location>
        <begin position="41"/>
        <end position="52"/>
    </location>
</feature>
<feature type="compositionally biased region" description="Basic and acidic residues" evidence="4">
    <location>
        <begin position="16"/>
        <end position="26"/>
    </location>
</feature>
<keyword evidence="6" id="KW-1185">Reference proteome</keyword>
<keyword evidence="3" id="KW-0539">Nucleus</keyword>
<dbReference type="Pfam" id="PF09751">
    <property type="entry name" value="Es2"/>
    <property type="match status" value="1"/>
</dbReference>
<feature type="region of interest" description="Disordered" evidence="4">
    <location>
        <begin position="1"/>
        <end position="58"/>
    </location>
</feature>